<keyword evidence="6" id="KW-0479">Metal-binding</keyword>
<dbReference type="SUPFAM" id="SSF55874">
    <property type="entry name" value="ATPase domain of HSP90 chaperone/DNA topoisomerase II/histidine kinase"/>
    <property type="match status" value="1"/>
</dbReference>
<keyword evidence="5" id="KW-0472">Membrane</keyword>
<organism evidence="9 10">
    <name type="scientific">Pseudopithomyces chartarum</name>
    <dbReference type="NCBI Taxonomy" id="1892770"/>
    <lineage>
        <taxon>Eukaryota</taxon>
        <taxon>Fungi</taxon>
        <taxon>Dikarya</taxon>
        <taxon>Ascomycota</taxon>
        <taxon>Pezizomycotina</taxon>
        <taxon>Dothideomycetes</taxon>
        <taxon>Pleosporomycetidae</taxon>
        <taxon>Pleosporales</taxon>
        <taxon>Massarineae</taxon>
        <taxon>Didymosphaeriaceae</taxon>
        <taxon>Pseudopithomyces</taxon>
    </lineage>
</organism>
<dbReference type="InterPro" id="IPR007248">
    <property type="entry name" value="Mpv17_PMP22"/>
</dbReference>
<comment type="similarity">
    <text evidence="2">Belongs to the peroxisomal membrane protein PXMP2/4 family.</text>
</comment>
<sequence>MIPTSRAWARSQLLRHTSAPHPRPQPTTFVHSLRSCAPRTTKRWNASPAPVGQKPPSSATTIPGPNWLWLEPIYEPFRAYGRAQRARPYMTQFISSLVIYLVGDFVAQTIGPTPVAEGYVKEEDEEVEKGWLQAWAVERDWERTARALVAINQLLFTPLFNSYFFGMQSLLTGMSISDTIDRIKQTVPVSWLNSCKLWPAVTAFSFAVIPIEYRSIFGGVIAIGWQTYLSLLNQRAAAGEDLEPAHQVAPLPVRLRDEDEDRDEGNRSSYDVDEARVIWSRDTYIDIGEANEMLDKGVIAALSDGGWFQPDMDDPAIDAREKARVLSNQLYEKSTHFLLELIQNADDNVYRCATPTLRFTYKPGLLRIDCNEVGFDASNVSAICSISESTKSGKTSDGEFIGEKGIGFKSVFKAADVVWIASNEYTFKFDRTRPLGVITPIWEDFPDKTTEGETSICLQLSPTYDEETLVKELVDFDTNLLIFLRRIEEVGIEINRADTQLWRKQIRKTQSEQDSDRIVTLQADSETLKYLIRTHVVDDLPKEPKRPDWTHTKVLLAFPVPESPEKPLLKPQKVYAFLPVRNYGFRFLVQADFLLTASREDIESTLPWNCKIRDALAEAFLQSMFHFNNGVLKYIWPYYLPSSTNAVSEFFEPTIASILRQLGESPVFESWAGDLERPSTLVHVPADLHADGKPFTLCNATEHRYLSSSYASWVIESMTAVGVSELSSRQFLEDLATLIKIDADMFHDKPADWHAQLATALLKLSTDPKLMPLIQDLAIIPLSDGNWSAPRGKTIFFAKSDASLSIPDGIQVLIVDASVGSDSAQYTLFTRLGVKAWEAPEICRLIVSIHASATFQPSALTVTQIVSHAVFLFQASWVPPKDADLWFATAKDERCRGRELYISGSAAPDSASGRIFAQLEKHFSVMHAEYLSAMVSESGWLDWLVQNLGLSKIPRLVVPVVEPRPQPTETPVVQEQQESNAPPSDEVKNEGANVPEEKVEKDDETPAEAEADVTEKTSVNRRSGPGEHVCDTCNKVFRRLDHLQRHKKVLHHAVDELEEKTKRVPSTVPIDWGMEPIYYQSPNTQELVATSDFSTLPNIAYPPGFVDPSLLQSSQTPFDHTLSYPDWTTNLFDPSNPTYPSWNYPIEPSFPLYPEASAFPAVDYVPPLIRIIHPFNSP</sequence>
<keyword evidence="6" id="KW-0862">Zinc</keyword>
<evidence type="ECO:0000256" key="6">
    <source>
        <dbReference type="PROSITE-ProRule" id="PRU00042"/>
    </source>
</evidence>
<comment type="subcellular location">
    <subcellularLocation>
        <location evidence="1">Membrane</location>
        <topology evidence="1">Multi-pass membrane protein</topology>
    </subcellularLocation>
</comment>
<evidence type="ECO:0000256" key="7">
    <source>
        <dbReference type="SAM" id="MobiDB-lite"/>
    </source>
</evidence>
<dbReference type="AlphaFoldDB" id="A0AAN6LUB1"/>
<keyword evidence="3" id="KW-0812">Transmembrane</keyword>
<dbReference type="Proteomes" id="UP001280581">
    <property type="component" value="Unassembled WGS sequence"/>
</dbReference>
<dbReference type="GO" id="GO:0016020">
    <property type="term" value="C:membrane"/>
    <property type="evidence" value="ECO:0007669"/>
    <property type="project" value="UniProtKB-SubCell"/>
</dbReference>
<dbReference type="SMART" id="SM00355">
    <property type="entry name" value="ZnF_C2H2"/>
    <property type="match status" value="1"/>
</dbReference>
<keyword evidence="6" id="KW-0863">Zinc-finger</keyword>
<dbReference type="GO" id="GO:0008270">
    <property type="term" value="F:zinc ion binding"/>
    <property type="evidence" value="ECO:0007669"/>
    <property type="project" value="UniProtKB-KW"/>
</dbReference>
<accession>A0AAN6LUB1</accession>
<evidence type="ECO:0000313" key="9">
    <source>
        <dbReference type="EMBL" id="KAK3207602.1"/>
    </source>
</evidence>
<dbReference type="Gene3D" id="3.30.565.10">
    <property type="entry name" value="Histidine kinase-like ATPase, C-terminal domain"/>
    <property type="match status" value="1"/>
</dbReference>
<evidence type="ECO:0000259" key="8">
    <source>
        <dbReference type="PROSITE" id="PS50157"/>
    </source>
</evidence>
<keyword evidence="10" id="KW-1185">Reference proteome</keyword>
<reference evidence="9 10" key="1">
    <citation type="submission" date="2021-02" db="EMBL/GenBank/DDBJ databases">
        <title>Genome assembly of Pseudopithomyces chartarum.</title>
        <authorList>
            <person name="Jauregui R."/>
            <person name="Singh J."/>
            <person name="Voisey C."/>
        </authorList>
    </citation>
    <scope>NUCLEOTIDE SEQUENCE [LARGE SCALE GENOMIC DNA]</scope>
    <source>
        <strain evidence="9 10">AGR01</strain>
    </source>
</reference>
<dbReference type="Pfam" id="PF04117">
    <property type="entry name" value="Mpv17_PMP22"/>
    <property type="match status" value="1"/>
</dbReference>
<evidence type="ECO:0000256" key="1">
    <source>
        <dbReference type="ARBA" id="ARBA00004141"/>
    </source>
</evidence>
<dbReference type="Gene3D" id="3.30.160.60">
    <property type="entry name" value="Classic Zinc Finger"/>
    <property type="match status" value="1"/>
</dbReference>
<dbReference type="InterPro" id="IPR013087">
    <property type="entry name" value="Znf_C2H2_type"/>
</dbReference>
<evidence type="ECO:0000256" key="4">
    <source>
        <dbReference type="ARBA" id="ARBA00022989"/>
    </source>
</evidence>
<keyword evidence="4" id="KW-1133">Transmembrane helix</keyword>
<dbReference type="NCBIfam" id="NF047352">
    <property type="entry name" value="P_loop_sacsin"/>
    <property type="match status" value="1"/>
</dbReference>
<proteinExistence type="inferred from homology"/>
<evidence type="ECO:0000256" key="3">
    <source>
        <dbReference type="ARBA" id="ARBA00022692"/>
    </source>
</evidence>
<dbReference type="PROSITE" id="PS00028">
    <property type="entry name" value="ZINC_FINGER_C2H2_1"/>
    <property type="match status" value="1"/>
</dbReference>
<evidence type="ECO:0000313" key="10">
    <source>
        <dbReference type="Proteomes" id="UP001280581"/>
    </source>
</evidence>
<feature type="compositionally biased region" description="Acidic residues" evidence="7">
    <location>
        <begin position="1002"/>
        <end position="1012"/>
    </location>
</feature>
<gene>
    <name evidence="9" type="ORF">GRF29_103g1516449</name>
</gene>
<evidence type="ECO:0000256" key="5">
    <source>
        <dbReference type="ARBA" id="ARBA00023136"/>
    </source>
</evidence>
<dbReference type="EMBL" id="WVTA01000009">
    <property type="protein sequence ID" value="KAK3207602.1"/>
    <property type="molecule type" value="Genomic_DNA"/>
</dbReference>
<dbReference type="PANTHER" id="PTHR32387">
    <property type="entry name" value="WU:FJ29H11"/>
    <property type="match status" value="1"/>
</dbReference>
<comment type="caution">
    <text evidence="9">The sequence shown here is derived from an EMBL/GenBank/DDBJ whole genome shotgun (WGS) entry which is preliminary data.</text>
</comment>
<protein>
    <recommendedName>
        <fullName evidence="8">C2H2-type domain-containing protein</fullName>
    </recommendedName>
</protein>
<dbReference type="InterPro" id="IPR036890">
    <property type="entry name" value="HATPase_C_sf"/>
</dbReference>
<feature type="domain" description="C2H2-type" evidence="8">
    <location>
        <begin position="1028"/>
        <end position="1056"/>
    </location>
</feature>
<evidence type="ECO:0000256" key="2">
    <source>
        <dbReference type="ARBA" id="ARBA00006824"/>
    </source>
</evidence>
<dbReference type="InterPro" id="IPR052957">
    <property type="entry name" value="Auxin_embryo_med"/>
</dbReference>
<name>A0AAN6LUB1_9PLEO</name>
<dbReference type="PROSITE" id="PS50157">
    <property type="entry name" value="ZINC_FINGER_C2H2_2"/>
    <property type="match status" value="1"/>
</dbReference>
<dbReference type="PANTHER" id="PTHR32387:SF0">
    <property type="entry name" value="PROTEIN NO VEIN"/>
    <property type="match status" value="1"/>
</dbReference>
<feature type="region of interest" description="Disordered" evidence="7">
    <location>
        <begin position="963"/>
        <end position="1028"/>
    </location>
</feature>
<feature type="compositionally biased region" description="Basic and acidic residues" evidence="7">
    <location>
        <begin position="985"/>
        <end position="1001"/>
    </location>
</feature>